<evidence type="ECO:0000256" key="1">
    <source>
        <dbReference type="SAM" id="MobiDB-lite"/>
    </source>
</evidence>
<feature type="region of interest" description="Disordered" evidence="1">
    <location>
        <begin position="1"/>
        <end position="25"/>
    </location>
</feature>
<keyword evidence="3" id="KW-1185">Reference proteome</keyword>
<comment type="caution">
    <text evidence="2">The sequence shown here is derived from an EMBL/GenBank/DDBJ whole genome shotgun (WGS) entry which is preliminary data.</text>
</comment>
<evidence type="ECO:0000313" key="2">
    <source>
        <dbReference type="EMBL" id="KAG5460365.1"/>
    </source>
</evidence>
<sequence length="114" mass="11960">GCDFDQGGAPYQPGRKGKVAATTSGRAGKLEAGTTADVVGMVQCRAPVPARGHREFQWHPDVLARATKTGIGELIQNTMSALGGLCGICNLQENRVLSIGQRLPSPGFSCCHPR</sequence>
<evidence type="ECO:0000313" key="3">
    <source>
        <dbReference type="Proteomes" id="UP000673691"/>
    </source>
</evidence>
<dbReference type="EMBL" id="JAEFCI010005325">
    <property type="protein sequence ID" value="KAG5460365.1"/>
    <property type="molecule type" value="Genomic_DNA"/>
</dbReference>
<protein>
    <submittedName>
        <fullName evidence="2">Uncharacterized protein</fullName>
    </submittedName>
</protein>
<feature type="non-terminal residue" evidence="2">
    <location>
        <position position="1"/>
    </location>
</feature>
<organism evidence="2 3">
    <name type="scientific">Olpidium bornovanus</name>
    <dbReference type="NCBI Taxonomy" id="278681"/>
    <lineage>
        <taxon>Eukaryota</taxon>
        <taxon>Fungi</taxon>
        <taxon>Fungi incertae sedis</taxon>
        <taxon>Olpidiomycota</taxon>
        <taxon>Olpidiomycotina</taxon>
        <taxon>Olpidiomycetes</taxon>
        <taxon>Olpidiales</taxon>
        <taxon>Olpidiaceae</taxon>
        <taxon>Olpidium</taxon>
    </lineage>
</organism>
<reference evidence="2 3" key="1">
    <citation type="journal article" name="Sci. Rep.">
        <title>Genome-scale phylogenetic analyses confirm Olpidium as the closest living zoosporic fungus to the non-flagellated, terrestrial fungi.</title>
        <authorList>
            <person name="Chang Y."/>
            <person name="Rochon D."/>
            <person name="Sekimoto S."/>
            <person name="Wang Y."/>
            <person name="Chovatia M."/>
            <person name="Sandor L."/>
            <person name="Salamov A."/>
            <person name="Grigoriev I.V."/>
            <person name="Stajich J.E."/>
            <person name="Spatafora J.W."/>
        </authorList>
    </citation>
    <scope>NUCLEOTIDE SEQUENCE [LARGE SCALE GENOMIC DNA]</scope>
    <source>
        <strain evidence="2">S191</strain>
    </source>
</reference>
<dbReference type="Proteomes" id="UP000673691">
    <property type="component" value="Unassembled WGS sequence"/>
</dbReference>
<gene>
    <name evidence="2" type="ORF">BJ554DRAFT_7596</name>
</gene>
<dbReference type="AlphaFoldDB" id="A0A8H7ZVV4"/>
<accession>A0A8H7ZVV4</accession>
<proteinExistence type="predicted"/>
<name>A0A8H7ZVV4_9FUNG</name>